<evidence type="ECO:0000259" key="8">
    <source>
        <dbReference type="Pfam" id="PF00082"/>
    </source>
</evidence>
<dbReference type="AlphaFoldDB" id="A0A226EZZ1"/>
<protein>
    <submittedName>
        <fullName evidence="9">Bacillopeptidase F</fullName>
    </submittedName>
</protein>
<evidence type="ECO:0000256" key="1">
    <source>
        <dbReference type="ARBA" id="ARBA00011073"/>
    </source>
</evidence>
<dbReference type="PROSITE" id="PS00138">
    <property type="entry name" value="SUBTILASE_SER"/>
    <property type="match status" value="1"/>
</dbReference>
<dbReference type="GO" id="GO:0006508">
    <property type="term" value="P:proteolysis"/>
    <property type="evidence" value="ECO:0007669"/>
    <property type="project" value="UniProtKB-KW"/>
</dbReference>
<dbReference type="PANTHER" id="PTHR43806">
    <property type="entry name" value="PEPTIDASE S8"/>
    <property type="match status" value="1"/>
</dbReference>
<feature type="active site" description="Charge relay system" evidence="5">
    <location>
        <position position="233"/>
    </location>
</feature>
<dbReference type="InterPro" id="IPR023827">
    <property type="entry name" value="Peptidase_S8_Asp-AS"/>
</dbReference>
<feature type="domain" description="Peptidase S8/S53" evidence="8">
    <location>
        <begin position="187"/>
        <end position="444"/>
    </location>
</feature>
<sequence length="476" mass="50842">MKALETVLLTLALLVLAVVGSPAPSKLSSKIGPNLSRALSDNPETSQNIFIEFSGIQKVLAAVRLTTANIANRGVRNTMLFNALTAHAHESQVEARALLESFGISQGKIKSFWINNHIFIKGADKAIIEALALLPSVTSIEQEIVTYLQRPIIESAASPREPGILAEWNIEKMRSNLVWDAPWGNNGTGVVVGFIDTGVRGTHEAIRDQYMNDGRAWRDPYNQYSVPTDIYNHGTHTVGSVVGKFGIGSAPEAKWIACKGYQDNGGAELSAFTECGQFMVCPTDSSGQNPDCTKTPHVTSNSWGVWPGTTYFEDILDVWRSSGIISVFSNGNEGPTPCGDMLAPADSAKTMGVGATGRNDELASFSSRGPSRYGVLKPDISAPGMSIRSCDCNGDSLYSVFSGTSMSCPNSAGVIALMVGKDRAITYDRVKSLLESTATTSVVTNGETCGNIPDNQFPNNHVGHGRIDAYAAVEAI</sequence>
<dbReference type="OrthoDB" id="7775224at2759"/>
<dbReference type="PANTHER" id="PTHR43806:SF67">
    <property type="entry name" value="EGF-LIKE DOMAIN-CONTAINING PROTEIN"/>
    <property type="match status" value="1"/>
</dbReference>
<dbReference type="PROSITE" id="PS51892">
    <property type="entry name" value="SUBTILASE"/>
    <property type="match status" value="1"/>
</dbReference>
<dbReference type="InterPro" id="IPR015500">
    <property type="entry name" value="Peptidase_S8_subtilisin-rel"/>
</dbReference>
<dbReference type="EMBL" id="LNIX01000001">
    <property type="protein sequence ID" value="OXA62768.1"/>
    <property type="molecule type" value="Genomic_DNA"/>
</dbReference>
<evidence type="ECO:0000313" key="10">
    <source>
        <dbReference type="Proteomes" id="UP000198287"/>
    </source>
</evidence>
<dbReference type="Gene3D" id="3.40.50.200">
    <property type="entry name" value="Peptidase S8/S53 domain"/>
    <property type="match status" value="1"/>
</dbReference>
<comment type="caution">
    <text evidence="9">The sequence shown here is derived from an EMBL/GenBank/DDBJ whole genome shotgun (WGS) entry which is preliminary data.</text>
</comment>
<evidence type="ECO:0000256" key="2">
    <source>
        <dbReference type="ARBA" id="ARBA00022670"/>
    </source>
</evidence>
<dbReference type="Pfam" id="PF00082">
    <property type="entry name" value="Peptidase_S8"/>
    <property type="match status" value="1"/>
</dbReference>
<comment type="similarity">
    <text evidence="1 5 6">Belongs to the peptidase S8 family.</text>
</comment>
<dbReference type="InterPro" id="IPR000209">
    <property type="entry name" value="Peptidase_S8/S53_dom"/>
</dbReference>
<evidence type="ECO:0000256" key="3">
    <source>
        <dbReference type="ARBA" id="ARBA00022801"/>
    </source>
</evidence>
<accession>A0A226EZZ1</accession>
<evidence type="ECO:0000256" key="4">
    <source>
        <dbReference type="ARBA" id="ARBA00022825"/>
    </source>
</evidence>
<evidence type="ECO:0000256" key="5">
    <source>
        <dbReference type="PROSITE-ProRule" id="PRU01240"/>
    </source>
</evidence>
<name>A0A226EZZ1_FOLCA</name>
<gene>
    <name evidence="9" type="ORF">Fcan01_03142</name>
</gene>
<dbReference type="GO" id="GO:0004252">
    <property type="term" value="F:serine-type endopeptidase activity"/>
    <property type="evidence" value="ECO:0007669"/>
    <property type="project" value="UniProtKB-UniRule"/>
</dbReference>
<dbReference type="InterPro" id="IPR036852">
    <property type="entry name" value="Peptidase_S8/S53_dom_sf"/>
</dbReference>
<dbReference type="PRINTS" id="PR00723">
    <property type="entry name" value="SUBTILISIN"/>
</dbReference>
<dbReference type="OMA" id="DAWHMAG"/>
<keyword evidence="7" id="KW-0732">Signal</keyword>
<dbReference type="Proteomes" id="UP000198287">
    <property type="component" value="Unassembled WGS sequence"/>
</dbReference>
<reference evidence="9 10" key="1">
    <citation type="submission" date="2015-12" db="EMBL/GenBank/DDBJ databases">
        <title>The genome of Folsomia candida.</title>
        <authorList>
            <person name="Faddeeva A."/>
            <person name="Derks M.F."/>
            <person name="Anvar Y."/>
            <person name="Smit S."/>
            <person name="Van Straalen N."/>
            <person name="Roelofs D."/>
        </authorList>
    </citation>
    <scope>NUCLEOTIDE SEQUENCE [LARGE SCALE GENOMIC DNA]</scope>
    <source>
        <strain evidence="9 10">VU population</strain>
        <tissue evidence="9">Whole body</tissue>
    </source>
</reference>
<keyword evidence="3 5" id="KW-0378">Hydrolase</keyword>
<keyword evidence="2 5" id="KW-0645">Protease</keyword>
<feature type="active site" description="Charge relay system" evidence="5">
    <location>
        <position position="405"/>
    </location>
</feature>
<dbReference type="InterPro" id="IPR050131">
    <property type="entry name" value="Peptidase_S8_subtilisin-like"/>
</dbReference>
<feature type="signal peptide" evidence="7">
    <location>
        <begin position="1"/>
        <end position="20"/>
    </location>
</feature>
<evidence type="ECO:0000313" key="9">
    <source>
        <dbReference type="EMBL" id="OXA62768.1"/>
    </source>
</evidence>
<evidence type="ECO:0000256" key="6">
    <source>
        <dbReference type="RuleBase" id="RU003355"/>
    </source>
</evidence>
<dbReference type="InterPro" id="IPR023828">
    <property type="entry name" value="Peptidase_S8_Ser-AS"/>
</dbReference>
<keyword evidence="4 5" id="KW-0720">Serine protease</keyword>
<dbReference type="PROSITE" id="PS00136">
    <property type="entry name" value="SUBTILASE_ASP"/>
    <property type="match status" value="1"/>
</dbReference>
<evidence type="ECO:0000256" key="7">
    <source>
        <dbReference type="SAM" id="SignalP"/>
    </source>
</evidence>
<dbReference type="SUPFAM" id="SSF52743">
    <property type="entry name" value="Subtilisin-like"/>
    <property type="match status" value="1"/>
</dbReference>
<keyword evidence="10" id="KW-1185">Reference proteome</keyword>
<feature type="chain" id="PRO_5012352886" evidence="7">
    <location>
        <begin position="21"/>
        <end position="476"/>
    </location>
</feature>
<organism evidence="9 10">
    <name type="scientific">Folsomia candida</name>
    <name type="common">Springtail</name>
    <dbReference type="NCBI Taxonomy" id="158441"/>
    <lineage>
        <taxon>Eukaryota</taxon>
        <taxon>Metazoa</taxon>
        <taxon>Ecdysozoa</taxon>
        <taxon>Arthropoda</taxon>
        <taxon>Hexapoda</taxon>
        <taxon>Collembola</taxon>
        <taxon>Entomobryomorpha</taxon>
        <taxon>Isotomoidea</taxon>
        <taxon>Isotomidae</taxon>
        <taxon>Proisotominae</taxon>
        <taxon>Folsomia</taxon>
    </lineage>
</organism>
<feature type="active site" description="Charge relay system" evidence="5">
    <location>
        <position position="196"/>
    </location>
</feature>
<proteinExistence type="inferred from homology"/>